<feature type="compositionally biased region" description="Acidic residues" evidence="1">
    <location>
        <begin position="718"/>
        <end position="741"/>
    </location>
</feature>
<feature type="compositionally biased region" description="Acidic residues" evidence="1">
    <location>
        <begin position="805"/>
        <end position="815"/>
    </location>
</feature>
<feature type="compositionally biased region" description="Low complexity" evidence="1">
    <location>
        <begin position="742"/>
        <end position="762"/>
    </location>
</feature>
<feature type="compositionally biased region" description="Acidic residues" evidence="1">
    <location>
        <begin position="604"/>
        <end position="653"/>
    </location>
</feature>
<evidence type="ECO:0000313" key="2">
    <source>
        <dbReference type="EMBL" id="KAK4669388.1"/>
    </source>
</evidence>
<dbReference type="GeneID" id="87929633"/>
<feature type="region of interest" description="Disordered" evidence="1">
    <location>
        <begin position="136"/>
        <end position="195"/>
    </location>
</feature>
<feature type="region of interest" description="Disordered" evidence="1">
    <location>
        <begin position="842"/>
        <end position="868"/>
    </location>
</feature>
<dbReference type="Pfam" id="PF08634">
    <property type="entry name" value="Pet127"/>
    <property type="match status" value="1"/>
</dbReference>
<reference evidence="2 3" key="1">
    <citation type="journal article" date="2023" name="bioRxiv">
        <title>High-quality genome assemblies of four members of thePodospora anserinaspecies complex.</title>
        <authorList>
            <person name="Ament-Velasquez S.L."/>
            <person name="Vogan A.A."/>
            <person name="Wallerman O."/>
            <person name="Hartmann F."/>
            <person name="Gautier V."/>
            <person name="Silar P."/>
            <person name="Giraud T."/>
            <person name="Johannesson H."/>
        </authorList>
    </citation>
    <scope>NUCLEOTIDE SEQUENCE [LARGE SCALE GENOMIC DNA]</scope>
    <source>
        <strain evidence="2 3">CBS 411.78</strain>
    </source>
</reference>
<feature type="region of interest" description="Disordered" evidence="1">
    <location>
        <begin position="714"/>
        <end position="779"/>
    </location>
</feature>
<dbReference type="PANTHER" id="PTHR31014">
    <property type="entry name" value="MITOCHONDRIAL TRANSLATION SYSTEM COMPONENT PET127-RELATED"/>
    <property type="match status" value="1"/>
</dbReference>
<feature type="region of interest" description="Disordered" evidence="1">
    <location>
        <begin position="603"/>
        <end position="653"/>
    </location>
</feature>
<dbReference type="PANTHER" id="PTHR31014:SF0">
    <property type="entry name" value="MITOCHONDRIAL TRANSLATION SYSTEM COMPONENT PET127-RELATED"/>
    <property type="match status" value="1"/>
</dbReference>
<evidence type="ECO:0000256" key="1">
    <source>
        <dbReference type="SAM" id="MobiDB-lite"/>
    </source>
</evidence>
<feature type="region of interest" description="Disordered" evidence="1">
    <location>
        <begin position="791"/>
        <end position="815"/>
    </location>
</feature>
<proteinExistence type="predicted"/>
<feature type="compositionally biased region" description="Low complexity" evidence="1">
    <location>
        <begin position="63"/>
        <end position="82"/>
    </location>
</feature>
<feature type="compositionally biased region" description="Basic and acidic residues" evidence="1">
    <location>
        <begin position="185"/>
        <end position="195"/>
    </location>
</feature>
<dbReference type="Proteomes" id="UP001326199">
    <property type="component" value="Unassembled WGS sequence"/>
</dbReference>
<evidence type="ECO:0000313" key="3">
    <source>
        <dbReference type="Proteomes" id="UP001326199"/>
    </source>
</evidence>
<dbReference type="RefSeq" id="XP_062768058.1">
    <property type="nucleotide sequence ID" value="XM_062909290.1"/>
</dbReference>
<evidence type="ECO:0008006" key="4">
    <source>
        <dbReference type="Google" id="ProtNLM"/>
    </source>
</evidence>
<feature type="region of interest" description="Disordered" evidence="1">
    <location>
        <begin position="1050"/>
        <end position="1074"/>
    </location>
</feature>
<dbReference type="InterPro" id="IPR013943">
    <property type="entry name" value="Pet127"/>
</dbReference>
<name>A0ABR0HMU7_9PEZI</name>
<sequence>MLHLARQARQTLKLPFVCSACRTLLAQSPAPRRYLPVAINHLGATRWYTDSTTPPPPPPPSAPATTTEDATPPSSDPPAENNENPEETSNKRKPKNKPKSAKEKDATDLSTSTDAAGTEGDQDMLRDAVKKVLKEGVLKKRKGSKTKHLGKKSKPAAAKKKKTADSAAAAAGEDRGDKPKKKKAKKEEDEAKPDLDIKEIDPRYLRLKPIELRQPPVPTLAYGLDRVLFNPGVSYLQDPRSKVYNHDPYLSQIMPTHEFDFGALKEYITSSRDKTLIGVAAKKKKKYSGSTSSMTATLAHFHFLLSSWRPINTAMLSKQFDPEQSSEDFNRILRSPAAIFLHHKDGTYAIDADKEFDSGNILAMLGKSMEKFLTMPKEEFEKYRKSKSDQLTDEEKNGPESYHYTTMGDFMMRSQLDAFDPRLPGTGMFDLKTRAVVTIRMDPEGYEKGQGYEIRGRFGTWESYEREYFDMIRSAFLKYSLQVRMGRMDGIFVAYHNTERIFGFQYIPLQEMDVSLHEAADTTIGDQEFKLSVHLLNQVLDKVTAKFPGQTLRIHFETVKHATTPPYMCIFARPVTQERIDEIQKSAQERIQKFERVLRGLDHEAEEQVEGQEEVEDQENDEGLVDDTRPEEDEGEVESAAERTEEDDDTREDVWDDVMLKVEHSLENEEHGATSIRESIQDALQQSGLLKNTTQEEAEHYVQALFEVLTSEANNEAPESELAEEGEETELDVVEESEAAEETATAEPAVVENEAVEVSTEVESAEEGQEIGSQTSPEKLNLKDLILRLASRLQEESGETPSPTEEGEVTGEEDEDAAKLAQFENIMSELLVKTRNFRSIDEAEASEEDQAEATTRTAATDEPSEELVEELAALSEEEIDPPIDSEFTEPIYGLILTTKNKIDGKYVDRPTVTVKNTKWTVEYTIEEMTDDRAMNLYKRARARRKKYLMGPENRKKEWYRMFGGQLPKKTGAGRFYRKMEDRIAKERPVFVYGHETPYTYNSVFPNIAQGNMVPYKTWFPTDDELKEWSKSTDKMAWLERYRAAHFAKGKKATPLGIPRGPPRGPPKGRKKTWR</sequence>
<dbReference type="EMBL" id="JAFFHB010000002">
    <property type="protein sequence ID" value="KAK4669388.1"/>
    <property type="molecule type" value="Genomic_DNA"/>
</dbReference>
<feature type="compositionally biased region" description="Low complexity" evidence="1">
    <location>
        <begin position="852"/>
        <end position="861"/>
    </location>
</feature>
<keyword evidence="3" id="KW-1185">Reference proteome</keyword>
<accession>A0ABR0HMU7</accession>
<feature type="compositionally biased region" description="Pro residues" evidence="1">
    <location>
        <begin position="53"/>
        <end position="62"/>
    </location>
</feature>
<feature type="compositionally biased region" description="Acidic residues" evidence="1">
    <location>
        <begin position="842"/>
        <end position="851"/>
    </location>
</feature>
<protein>
    <recommendedName>
        <fullName evidence="4">Mitochondrial translation system component PET127</fullName>
    </recommendedName>
</protein>
<feature type="compositionally biased region" description="Basic residues" evidence="1">
    <location>
        <begin position="139"/>
        <end position="162"/>
    </location>
</feature>
<feature type="region of interest" description="Disordered" evidence="1">
    <location>
        <begin position="48"/>
        <end position="123"/>
    </location>
</feature>
<organism evidence="2 3">
    <name type="scientific">Podospora pseudopauciseta</name>
    <dbReference type="NCBI Taxonomy" id="2093780"/>
    <lineage>
        <taxon>Eukaryota</taxon>
        <taxon>Fungi</taxon>
        <taxon>Dikarya</taxon>
        <taxon>Ascomycota</taxon>
        <taxon>Pezizomycotina</taxon>
        <taxon>Sordariomycetes</taxon>
        <taxon>Sordariomycetidae</taxon>
        <taxon>Sordariales</taxon>
        <taxon>Podosporaceae</taxon>
        <taxon>Podospora</taxon>
    </lineage>
</organism>
<comment type="caution">
    <text evidence="2">The sequence shown here is derived from an EMBL/GenBank/DDBJ whole genome shotgun (WGS) entry which is preliminary data.</text>
</comment>
<gene>
    <name evidence="2" type="ORF">QC763_202560</name>
</gene>